<dbReference type="EC" id="3.6.1.13" evidence="4"/>
<dbReference type="GeneID" id="83013402"/>
<dbReference type="GO" id="GO:0006753">
    <property type="term" value="P:nucleoside phosphate metabolic process"/>
    <property type="evidence" value="ECO:0007669"/>
    <property type="project" value="TreeGrafter"/>
</dbReference>
<evidence type="ECO:0000313" key="4">
    <source>
        <dbReference type="EMBL" id="CUO68763.1"/>
    </source>
</evidence>
<dbReference type="InterPro" id="IPR015797">
    <property type="entry name" value="NUDIX_hydrolase-like_dom_sf"/>
</dbReference>
<organism evidence="4 5">
    <name type="scientific">Clostridium disporicum</name>
    <dbReference type="NCBI Taxonomy" id="84024"/>
    <lineage>
        <taxon>Bacteria</taxon>
        <taxon>Bacillati</taxon>
        <taxon>Bacillota</taxon>
        <taxon>Clostridia</taxon>
        <taxon>Eubacteriales</taxon>
        <taxon>Clostridiaceae</taxon>
        <taxon>Clostridium</taxon>
    </lineage>
</organism>
<name>A0A174JRI9_9CLOT</name>
<accession>A0A174JRI9</accession>
<dbReference type="AlphaFoldDB" id="A0A174JRI9"/>
<evidence type="ECO:0000313" key="5">
    <source>
        <dbReference type="Proteomes" id="UP000095558"/>
    </source>
</evidence>
<gene>
    <name evidence="4" type="primary">nudF_2</name>
    <name evidence="4" type="ORF">ERS852470_03065</name>
</gene>
<dbReference type="Proteomes" id="UP000095558">
    <property type="component" value="Unassembled WGS sequence"/>
</dbReference>
<dbReference type="RefSeq" id="WP_042402714.1">
    <property type="nucleotide sequence ID" value="NZ_CYYT01000049.1"/>
</dbReference>
<proteinExistence type="predicted"/>
<dbReference type="PANTHER" id="PTHR11839:SF18">
    <property type="entry name" value="NUDIX HYDROLASE DOMAIN-CONTAINING PROTEIN"/>
    <property type="match status" value="1"/>
</dbReference>
<comment type="cofactor">
    <cofactor evidence="1">
        <name>Mg(2+)</name>
        <dbReference type="ChEBI" id="CHEBI:18420"/>
    </cofactor>
</comment>
<dbReference type="GO" id="GO:0019693">
    <property type="term" value="P:ribose phosphate metabolic process"/>
    <property type="evidence" value="ECO:0007669"/>
    <property type="project" value="TreeGrafter"/>
</dbReference>
<dbReference type="EMBL" id="CYZV01000040">
    <property type="protein sequence ID" value="CUO68763.1"/>
    <property type="molecule type" value="Genomic_DNA"/>
</dbReference>
<dbReference type="PROSITE" id="PS51462">
    <property type="entry name" value="NUDIX"/>
    <property type="match status" value="1"/>
</dbReference>
<evidence type="ECO:0000256" key="1">
    <source>
        <dbReference type="ARBA" id="ARBA00001946"/>
    </source>
</evidence>
<dbReference type="Pfam" id="PF00293">
    <property type="entry name" value="NUDIX"/>
    <property type="match status" value="1"/>
</dbReference>
<dbReference type="GO" id="GO:0047631">
    <property type="term" value="F:ADP-ribose diphosphatase activity"/>
    <property type="evidence" value="ECO:0007669"/>
    <property type="project" value="UniProtKB-EC"/>
</dbReference>
<dbReference type="CDD" id="cd03424">
    <property type="entry name" value="NUDIX_ADPRase_Nudt5_UGPPase_Nudt14"/>
    <property type="match status" value="1"/>
</dbReference>
<protein>
    <submittedName>
        <fullName evidence="4">NUDIX hydrolase</fullName>
        <ecNumber evidence="4">3.6.1.13</ecNumber>
    </submittedName>
</protein>
<dbReference type="SUPFAM" id="SSF55811">
    <property type="entry name" value="Nudix"/>
    <property type="match status" value="1"/>
</dbReference>
<sequence length="202" mass="23006">MSKTIVKELKVLSKTKFLSLYNADYINRGGKEKTWTIASRKTKEALEDQFFNGKEDKVDAVVILAYHKDEKKLVAIKQFRIPLNNYVYELPAGLIDNDDDIIPTVKRELKEETGLDLEEVIESKVGNKLYLSPGMTDESVSLVYCTCSGEISTENLEEDEDIETILLSKEDAIKILNSNERCDIKFFMALQSFVAMGDEIFK</sequence>
<keyword evidence="2 4" id="KW-0378">Hydrolase</keyword>
<dbReference type="Gene3D" id="3.90.79.10">
    <property type="entry name" value="Nucleoside Triphosphate Pyrophosphohydrolase"/>
    <property type="match status" value="1"/>
</dbReference>
<evidence type="ECO:0000259" key="3">
    <source>
        <dbReference type="PROSITE" id="PS51462"/>
    </source>
</evidence>
<dbReference type="InterPro" id="IPR000086">
    <property type="entry name" value="NUDIX_hydrolase_dom"/>
</dbReference>
<dbReference type="PANTHER" id="PTHR11839">
    <property type="entry name" value="UDP/ADP-SUGAR PYROPHOSPHATASE"/>
    <property type="match status" value="1"/>
</dbReference>
<reference evidence="4 5" key="1">
    <citation type="submission" date="2015-09" db="EMBL/GenBank/DDBJ databases">
        <authorList>
            <consortium name="Pathogen Informatics"/>
        </authorList>
    </citation>
    <scope>NUCLEOTIDE SEQUENCE [LARGE SCALE GENOMIC DNA]</scope>
    <source>
        <strain evidence="4 5">2789STDY5834855</strain>
    </source>
</reference>
<evidence type="ECO:0000256" key="2">
    <source>
        <dbReference type="ARBA" id="ARBA00022801"/>
    </source>
</evidence>
<feature type="domain" description="Nudix hydrolase" evidence="3">
    <location>
        <begin position="56"/>
        <end position="189"/>
    </location>
</feature>
<dbReference type="OrthoDB" id="9788922at2"/>